<dbReference type="HOGENOM" id="CLU_022082_0_0_1"/>
<comment type="subcellular location">
    <subcellularLocation>
        <location evidence="1 6">Nucleus</location>
    </subcellularLocation>
</comment>
<dbReference type="InterPro" id="IPR015943">
    <property type="entry name" value="WD40/YVTN_repeat-like_dom_sf"/>
</dbReference>
<dbReference type="GeneID" id="25324894"/>
<evidence type="ECO:0000256" key="2">
    <source>
        <dbReference type="ARBA" id="ARBA00022574"/>
    </source>
</evidence>
<dbReference type="Proteomes" id="UP000054342">
    <property type="component" value="Unassembled WGS sequence"/>
</dbReference>
<sequence length="743" mass="81554">MSAQAYSYSGPVDCSVAPDKSQCRAKSVVVTGGAAGIGEAYVRGFVEAGAFVTFCDINEEKGRQLEDELSSEKTVFVKCDTRSWEDQVRLFETAILMSPHKSVDIVIANAGVGRGSGDPLMPLEDPFAKPTKPSMHIIDINLIGVMYTFKLAVHYFRRSPLQAQRDRCFIFGGSLVGYVDNLSSWEYSAAKFGLRVDGQQPFLLAACGPVISSFNLKDGSLLDQWPRSKGADAQDEDAGTADGDEGPPAKRRRMEDDGPAEPAREDIEESIEIISDRKRGERRKAKVEDSKLPNVTHVIVTSNAATVITVTAEDKSINVFSVGTTGVLNLQGQRSMPKRICAIVLTPDEKNILVGDKFGDVYLLPLHPSGDWVPRKLDKDGQDTLYTPSATELTVHTKGNLEALKQQRERKISQPKKEGPNFELKLLLGHVSLLTDVAIAEVQDGLKRKQYILTADRDEHIRISRGTSQAHVIEVYCLGHREFVTKLCIPPWNAEFLVAGSGEPSLKVYRWRTGHLIDEELFAGDVRQDISRLLDVNGGERSLDRLAVSNIWPVHYTVGGKSPYSRHPPHLLLVAIEGLPILLSYSLNDEGQLRHHQTVVLGGNALDVAIGPALWEIVVSIDTVHKPGSIKDVRPEATPESSFFETFELFSDVSETTNGEAQPEEGREAALRWERSSLAMLLNNAVPGIESVDLVEGDSSHSKSTNSALGEQLYSLENLRKRKGQSAVDAEDEDVEEITPAPA</sequence>
<dbReference type="PANTHER" id="PTHR16288">
    <property type="entry name" value="WD40 REPEAT PROTEIN 4"/>
    <property type="match status" value="1"/>
</dbReference>
<dbReference type="GO" id="GO:0043527">
    <property type="term" value="C:tRNA methyltransferase complex"/>
    <property type="evidence" value="ECO:0007669"/>
    <property type="project" value="TreeGrafter"/>
</dbReference>
<feature type="compositionally biased region" description="Acidic residues" evidence="7">
    <location>
        <begin position="233"/>
        <end position="245"/>
    </location>
</feature>
<evidence type="ECO:0000256" key="6">
    <source>
        <dbReference type="HAMAP-Rule" id="MF_03056"/>
    </source>
</evidence>
<dbReference type="PRINTS" id="PR00081">
    <property type="entry name" value="GDHRDH"/>
</dbReference>
<evidence type="ECO:0000313" key="8">
    <source>
        <dbReference type="EMBL" id="KIW58474.1"/>
    </source>
</evidence>
<keyword evidence="5 6" id="KW-0539">Nucleus</keyword>
<comment type="similarity">
    <text evidence="6">Belongs to the WD repeat TRM82 family.</text>
</comment>
<dbReference type="UniPathway" id="UPA00989"/>
<comment type="function">
    <text evidence="6">Required for the formation of N(7)-methylguanine at position 46 (m7G46) in tRNA. In the complex, it is required to stabilize and induce conformational changes of the catalytic subunit.</text>
</comment>
<feature type="region of interest" description="Disordered" evidence="7">
    <location>
        <begin position="722"/>
        <end position="743"/>
    </location>
</feature>
<keyword evidence="4 6" id="KW-0677">Repeat</keyword>
<evidence type="ECO:0000256" key="4">
    <source>
        <dbReference type="ARBA" id="ARBA00022737"/>
    </source>
</evidence>
<keyword evidence="9" id="KW-1185">Reference proteome</keyword>
<dbReference type="GO" id="GO:0005829">
    <property type="term" value="C:cytosol"/>
    <property type="evidence" value="ECO:0007669"/>
    <property type="project" value="TreeGrafter"/>
</dbReference>
<accession>A0A0D2FEH3</accession>
<dbReference type="RefSeq" id="XP_013319058.1">
    <property type="nucleotide sequence ID" value="XM_013463604.1"/>
</dbReference>
<organism evidence="8 9">
    <name type="scientific">Exophiala xenobiotica</name>
    <dbReference type="NCBI Taxonomy" id="348802"/>
    <lineage>
        <taxon>Eukaryota</taxon>
        <taxon>Fungi</taxon>
        <taxon>Dikarya</taxon>
        <taxon>Ascomycota</taxon>
        <taxon>Pezizomycotina</taxon>
        <taxon>Eurotiomycetes</taxon>
        <taxon>Chaetothyriomycetidae</taxon>
        <taxon>Chaetothyriales</taxon>
        <taxon>Herpotrichiellaceae</taxon>
        <taxon>Exophiala</taxon>
    </lineage>
</organism>
<proteinExistence type="inferred from homology"/>
<protein>
    <submittedName>
        <fullName evidence="8">Uncharacterized protein</fullName>
    </submittedName>
</protein>
<reference evidence="8 9" key="1">
    <citation type="submission" date="2015-01" db="EMBL/GenBank/DDBJ databases">
        <title>The Genome Sequence of Exophiala xenobiotica CBS118157.</title>
        <authorList>
            <consortium name="The Broad Institute Genomics Platform"/>
            <person name="Cuomo C."/>
            <person name="de Hoog S."/>
            <person name="Gorbushina A."/>
            <person name="Stielow B."/>
            <person name="Teixiera M."/>
            <person name="Abouelleil A."/>
            <person name="Chapman S.B."/>
            <person name="Priest M."/>
            <person name="Young S.K."/>
            <person name="Wortman J."/>
            <person name="Nusbaum C."/>
            <person name="Birren B."/>
        </authorList>
    </citation>
    <scope>NUCLEOTIDE SEQUENCE [LARGE SCALE GENOMIC DNA]</scope>
    <source>
        <strain evidence="8 9">CBS 118157</strain>
    </source>
</reference>
<dbReference type="Gene3D" id="2.130.10.10">
    <property type="entry name" value="YVTN repeat-like/Quinoprotein amine dehydrogenase"/>
    <property type="match status" value="1"/>
</dbReference>
<evidence type="ECO:0000256" key="7">
    <source>
        <dbReference type="SAM" id="MobiDB-lite"/>
    </source>
</evidence>
<dbReference type="STRING" id="348802.A0A0D2FEH3"/>
<dbReference type="PANTHER" id="PTHR16288:SF0">
    <property type="entry name" value="TRNA (GUANINE-N(7)-)-METHYLTRANSFERASE NON-CATALYTIC SUBUNIT WDR4"/>
    <property type="match status" value="1"/>
</dbReference>
<dbReference type="GO" id="GO:0106004">
    <property type="term" value="P:tRNA (guanine-N7)-methylation"/>
    <property type="evidence" value="ECO:0007669"/>
    <property type="project" value="UniProtKB-UniRule"/>
</dbReference>
<evidence type="ECO:0000256" key="5">
    <source>
        <dbReference type="ARBA" id="ARBA00023242"/>
    </source>
</evidence>
<dbReference type="OrthoDB" id="339900at2759"/>
<evidence type="ECO:0000313" key="9">
    <source>
        <dbReference type="Proteomes" id="UP000054342"/>
    </source>
</evidence>
<dbReference type="AlphaFoldDB" id="A0A0D2FEH3"/>
<keyword evidence="2 6" id="KW-0853">WD repeat</keyword>
<dbReference type="SUPFAM" id="SSF50978">
    <property type="entry name" value="WD40 repeat-like"/>
    <property type="match status" value="1"/>
</dbReference>
<name>A0A0D2FEH3_9EURO</name>
<gene>
    <name evidence="8" type="ORF">PV05_02986</name>
</gene>
<evidence type="ECO:0000256" key="1">
    <source>
        <dbReference type="ARBA" id="ARBA00004123"/>
    </source>
</evidence>
<keyword evidence="3 6" id="KW-0819">tRNA processing</keyword>
<dbReference type="SUPFAM" id="SSF51735">
    <property type="entry name" value="NAD(P)-binding Rossmann-fold domains"/>
    <property type="match status" value="1"/>
</dbReference>
<feature type="region of interest" description="Disordered" evidence="7">
    <location>
        <begin position="225"/>
        <end position="288"/>
    </location>
</feature>
<dbReference type="EMBL" id="KN847318">
    <property type="protein sequence ID" value="KIW58474.1"/>
    <property type="molecule type" value="Genomic_DNA"/>
</dbReference>
<dbReference type="InterPro" id="IPR028884">
    <property type="entry name" value="Trm82"/>
</dbReference>
<dbReference type="InterPro" id="IPR002347">
    <property type="entry name" value="SDR_fam"/>
</dbReference>
<dbReference type="Gene3D" id="3.40.50.720">
    <property type="entry name" value="NAD(P)-binding Rossmann-like Domain"/>
    <property type="match status" value="1"/>
</dbReference>
<dbReference type="InterPro" id="IPR036322">
    <property type="entry name" value="WD40_repeat_dom_sf"/>
</dbReference>
<comment type="pathway">
    <text evidence="6">tRNA modification; N(7)-methylguanine-tRNA biosynthesis.</text>
</comment>
<evidence type="ECO:0000256" key="3">
    <source>
        <dbReference type="ARBA" id="ARBA00022694"/>
    </source>
</evidence>
<dbReference type="GO" id="GO:0005634">
    <property type="term" value="C:nucleus"/>
    <property type="evidence" value="ECO:0007669"/>
    <property type="project" value="UniProtKB-SubCell"/>
</dbReference>
<dbReference type="HAMAP" id="MF_03056">
    <property type="entry name" value="TRM82"/>
    <property type="match status" value="1"/>
</dbReference>
<dbReference type="InterPro" id="IPR036291">
    <property type="entry name" value="NAD(P)-bd_dom_sf"/>
</dbReference>
<dbReference type="Pfam" id="PF00106">
    <property type="entry name" value="adh_short"/>
    <property type="match status" value="1"/>
</dbReference>